<evidence type="ECO:0000313" key="1">
    <source>
        <dbReference type="EMBL" id="MFD1001240.1"/>
    </source>
</evidence>
<organism evidence="1 2">
    <name type="scientific">Ohtaekwangia kribbensis</name>
    <dbReference type="NCBI Taxonomy" id="688913"/>
    <lineage>
        <taxon>Bacteria</taxon>
        <taxon>Pseudomonadati</taxon>
        <taxon>Bacteroidota</taxon>
        <taxon>Cytophagia</taxon>
        <taxon>Cytophagales</taxon>
        <taxon>Fulvivirgaceae</taxon>
        <taxon>Ohtaekwangia</taxon>
    </lineage>
</organism>
<evidence type="ECO:0000313" key="2">
    <source>
        <dbReference type="Proteomes" id="UP001597112"/>
    </source>
</evidence>
<name>A0ABW3K5D0_9BACT</name>
<accession>A0ABW3K5D0</accession>
<protein>
    <submittedName>
        <fullName evidence="1">Uncharacterized protein</fullName>
    </submittedName>
</protein>
<proteinExistence type="predicted"/>
<dbReference type="RefSeq" id="WP_377580721.1">
    <property type="nucleotide sequence ID" value="NZ_JBHTKA010000007.1"/>
</dbReference>
<dbReference type="EMBL" id="JBHTKA010000007">
    <property type="protein sequence ID" value="MFD1001240.1"/>
    <property type="molecule type" value="Genomic_DNA"/>
</dbReference>
<keyword evidence="2" id="KW-1185">Reference proteome</keyword>
<reference evidence="2" key="1">
    <citation type="journal article" date="2019" name="Int. J. Syst. Evol. Microbiol.">
        <title>The Global Catalogue of Microorganisms (GCM) 10K type strain sequencing project: providing services to taxonomists for standard genome sequencing and annotation.</title>
        <authorList>
            <consortium name="The Broad Institute Genomics Platform"/>
            <consortium name="The Broad Institute Genome Sequencing Center for Infectious Disease"/>
            <person name="Wu L."/>
            <person name="Ma J."/>
        </authorList>
    </citation>
    <scope>NUCLEOTIDE SEQUENCE [LARGE SCALE GENOMIC DNA]</scope>
    <source>
        <strain evidence="2">CCUG 58938</strain>
    </source>
</reference>
<dbReference type="Proteomes" id="UP001597112">
    <property type="component" value="Unassembled WGS sequence"/>
</dbReference>
<sequence>MKRLVIGMALGLLLIAPACVAQKQLVLLKGEKVLLRLYIGDEILFKVKGSDTRRRSYVSNVYDTAVLAHTEVVPFHSIERIYFEQRNFRNVVGGLLVIGGVGYFLVDQLNVSVIQGDPSLNQDVTRASIAMAAVGLPMMLIHKKSQRIGGRYRLILAEEGSPFYREDIRRMNIILEN</sequence>
<gene>
    <name evidence="1" type="ORF">ACFQ21_18065</name>
</gene>
<comment type="caution">
    <text evidence="1">The sequence shown here is derived from an EMBL/GenBank/DDBJ whole genome shotgun (WGS) entry which is preliminary data.</text>
</comment>